<accession>A0A543NFE2</accession>
<evidence type="ECO:0000313" key="4">
    <source>
        <dbReference type="Proteomes" id="UP000317422"/>
    </source>
</evidence>
<dbReference type="SUPFAM" id="SSF53335">
    <property type="entry name" value="S-adenosyl-L-methionine-dependent methyltransferases"/>
    <property type="match status" value="1"/>
</dbReference>
<name>A0A543NFE2_9ACTN</name>
<dbReference type="Pfam" id="PF13649">
    <property type="entry name" value="Methyltransf_25"/>
    <property type="match status" value="1"/>
</dbReference>
<dbReference type="InterPro" id="IPR041698">
    <property type="entry name" value="Methyltransf_25"/>
</dbReference>
<evidence type="ECO:0000313" key="3">
    <source>
        <dbReference type="EMBL" id="TQN30552.1"/>
    </source>
</evidence>
<dbReference type="PANTHER" id="PTHR42912:SF93">
    <property type="entry name" value="N6-ADENOSINE-METHYLTRANSFERASE TMT1A"/>
    <property type="match status" value="1"/>
</dbReference>
<evidence type="ECO:0000259" key="2">
    <source>
        <dbReference type="Pfam" id="PF13649"/>
    </source>
</evidence>
<protein>
    <submittedName>
        <fullName evidence="3">Ubiquinone/menaquinone biosynthesis C-methylase UbiE</fullName>
    </submittedName>
</protein>
<organism evidence="3 4">
    <name type="scientific">Haloactinospora alba</name>
    <dbReference type="NCBI Taxonomy" id="405555"/>
    <lineage>
        <taxon>Bacteria</taxon>
        <taxon>Bacillati</taxon>
        <taxon>Actinomycetota</taxon>
        <taxon>Actinomycetes</taxon>
        <taxon>Streptosporangiales</taxon>
        <taxon>Nocardiopsidaceae</taxon>
        <taxon>Haloactinospora</taxon>
    </lineage>
</organism>
<reference evidence="3 4" key="1">
    <citation type="submission" date="2019-06" db="EMBL/GenBank/DDBJ databases">
        <title>Sequencing the genomes of 1000 actinobacteria strains.</title>
        <authorList>
            <person name="Klenk H.-P."/>
        </authorList>
    </citation>
    <scope>NUCLEOTIDE SEQUENCE [LARGE SCALE GENOMIC DNA]</scope>
    <source>
        <strain evidence="3 4">DSM 45015</strain>
    </source>
</reference>
<dbReference type="PANTHER" id="PTHR42912">
    <property type="entry name" value="METHYLTRANSFERASE"/>
    <property type="match status" value="1"/>
</dbReference>
<dbReference type="Gene3D" id="3.40.630.30">
    <property type="match status" value="1"/>
</dbReference>
<feature type="domain" description="Methyltransferase" evidence="2">
    <location>
        <begin position="41"/>
        <end position="134"/>
    </location>
</feature>
<comment type="caution">
    <text evidence="3">The sequence shown here is derived from an EMBL/GenBank/DDBJ whole genome shotgun (WGS) entry which is preliminary data.</text>
</comment>
<dbReference type="GO" id="GO:0008168">
    <property type="term" value="F:methyltransferase activity"/>
    <property type="evidence" value="ECO:0007669"/>
    <property type="project" value="UniProtKB-KW"/>
</dbReference>
<keyword evidence="3" id="KW-0830">Ubiquinone</keyword>
<dbReference type="EMBL" id="VFQC01000001">
    <property type="protein sequence ID" value="TQN30552.1"/>
    <property type="molecule type" value="Genomic_DNA"/>
</dbReference>
<dbReference type="AlphaFoldDB" id="A0A543NFE2"/>
<dbReference type="InterPro" id="IPR016181">
    <property type="entry name" value="Acyl_CoA_acyltransferase"/>
</dbReference>
<dbReference type="Proteomes" id="UP000317422">
    <property type="component" value="Unassembled WGS sequence"/>
</dbReference>
<keyword evidence="3" id="KW-0808">Transferase</keyword>
<feature type="region of interest" description="Disordered" evidence="1">
    <location>
        <begin position="241"/>
        <end position="283"/>
    </location>
</feature>
<dbReference type="InterPro" id="IPR029063">
    <property type="entry name" value="SAM-dependent_MTases_sf"/>
</dbReference>
<feature type="compositionally biased region" description="Polar residues" evidence="1">
    <location>
        <begin position="243"/>
        <end position="257"/>
    </location>
</feature>
<dbReference type="GO" id="GO:0032259">
    <property type="term" value="P:methylation"/>
    <property type="evidence" value="ECO:0007669"/>
    <property type="project" value="UniProtKB-KW"/>
</dbReference>
<dbReference type="Gene3D" id="3.40.50.150">
    <property type="entry name" value="Vaccinia Virus protein VP39"/>
    <property type="match status" value="1"/>
</dbReference>
<proteinExistence type="predicted"/>
<dbReference type="RefSeq" id="WP_141921788.1">
    <property type="nucleotide sequence ID" value="NZ_VFQC01000001.1"/>
</dbReference>
<dbReference type="InterPro" id="IPR050508">
    <property type="entry name" value="Methyltransf_Superfamily"/>
</dbReference>
<dbReference type="CDD" id="cd02440">
    <property type="entry name" value="AdoMet_MTases"/>
    <property type="match status" value="1"/>
</dbReference>
<dbReference type="OrthoDB" id="5566900at2"/>
<gene>
    <name evidence="3" type="ORF">FHX37_0433</name>
</gene>
<sequence>MNDQFSQHAHMYDAMWHWPFRQGVERPTIAHLVGDVTGARILDLGCGAGIYSRWLRKCGADRVVGLDRSAGMLAYCREQETREPLGIEYTDQLLRSMEGAFDLVLGVYVLPYAATKAELAALCQEAGSALREGGRFLTLPINPAYHSGPEYYAKYGLRMLTPNPRTDGSQVRVELSWPPYTETLTAYYWTAESLEQTLVASGFGDIRWRHHHTAPHHEADIPASFWDDYINVPHASIIDCTRQRGSQPQAQRQSTRASGRKPEHSSLADPASDHWTVTHPSSDSIPDEEWNTLLSSDGFYQSLPWIKGVERAHETTPIITVRGNSGLRRNDQQDDQRFCLRELMSGLPGDWEEPYLWGGVRRCTYNSLLVASGPLRRETVRALSDTARSTAWEAGKQGVVIPYMPLADAQELADAHPESHAVLHSADAGVWIDPQGWQGVQSRLPAKDRRRQRSEMRHYTSNGGEVTWERMTPALVREIAPLIANTRTKHGRAEHEERVLHTFEAQRRSGVLGSAVACVSRHGGEITAVTVCYQFADRLHARYFGADYSRRDTRFDYFVTGYYEPIDHAARSGARFYHLSIEALETKVRRGATLFPLAAVVGTFGPSPLTPETVSAHNSRFVRSYREHFSRRPYALDDRWKDALSPNTP</sequence>
<keyword evidence="4" id="KW-1185">Reference proteome</keyword>
<evidence type="ECO:0000256" key="1">
    <source>
        <dbReference type="SAM" id="MobiDB-lite"/>
    </source>
</evidence>
<keyword evidence="3" id="KW-0489">Methyltransferase</keyword>
<dbReference type="SUPFAM" id="SSF55729">
    <property type="entry name" value="Acyl-CoA N-acyltransferases (Nat)"/>
    <property type="match status" value="1"/>
</dbReference>